<dbReference type="PROSITE" id="PS00580">
    <property type="entry name" value="RIBOSOMAL_L32E"/>
    <property type="match status" value="1"/>
</dbReference>
<dbReference type="AlphaFoldDB" id="A0A7R9TFE5"/>
<dbReference type="GO" id="GO:0022625">
    <property type="term" value="C:cytosolic large ribosomal subunit"/>
    <property type="evidence" value="ECO:0007669"/>
    <property type="project" value="TreeGrafter"/>
</dbReference>
<proteinExistence type="inferred from homology"/>
<dbReference type="InterPro" id="IPR018263">
    <property type="entry name" value="Ribosomal_eL32_CS"/>
</dbReference>
<protein>
    <recommendedName>
        <fullName evidence="5">60S ribosomal protein L32</fullName>
    </recommendedName>
</protein>
<evidence type="ECO:0000256" key="2">
    <source>
        <dbReference type="ARBA" id="ARBA00022980"/>
    </source>
</evidence>
<organism evidence="4">
    <name type="scientific">Prasinoderma coloniale</name>
    <dbReference type="NCBI Taxonomy" id="156133"/>
    <lineage>
        <taxon>Eukaryota</taxon>
        <taxon>Viridiplantae</taxon>
        <taxon>Prasinodermophyta</taxon>
        <taxon>Prasinodermophyceae</taxon>
        <taxon>Prasinodermales</taxon>
        <taxon>Prasinodermaceae</taxon>
        <taxon>Prasinoderma</taxon>
    </lineage>
</organism>
<dbReference type="CDD" id="cd00513">
    <property type="entry name" value="Ribosomal_L32_L32e"/>
    <property type="match status" value="1"/>
</dbReference>
<dbReference type="Pfam" id="PF01655">
    <property type="entry name" value="Ribosomal_L32e"/>
    <property type="match status" value="1"/>
</dbReference>
<evidence type="ECO:0000313" key="4">
    <source>
        <dbReference type="EMBL" id="CAD8233826.1"/>
    </source>
</evidence>
<sequence>MAGVQPLMKKTIVKKRTKKFARHQSDLFMRIQRSSWRKPKGIDGRVRRRFKGALPMPSIGYGSDKKTRNTLPCGFKSVVVSNVSDLEMLMMHNRTYAATVAHSVSSRGRREIIERAEQLAIRVTNAAAKLRDEEDA</sequence>
<dbReference type="GO" id="GO:0003735">
    <property type="term" value="F:structural constituent of ribosome"/>
    <property type="evidence" value="ECO:0007669"/>
    <property type="project" value="InterPro"/>
</dbReference>
<accession>A0A7R9TFE5</accession>
<name>A0A7R9TFE5_9VIRI</name>
<keyword evidence="3" id="KW-0687">Ribonucleoprotein</keyword>
<dbReference type="EMBL" id="HBDZ01004234">
    <property type="protein sequence ID" value="CAD8233826.1"/>
    <property type="molecule type" value="Transcribed_RNA"/>
</dbReference>
<dbReference type="GO" id="GO:0006412">
    <property type="term" value="P:translation"/>
    <property type="evidence" value="ECO:0007669"/>
    <property type="project" value="InterPro"/>
</dbReference>
<dbReference type="InterPro" id="IPR001515">
    <property type="entry name" value="Ribosomal_eL32"/>
</dbReference>
<dbReference type="InterPro" id="IPR036351">
    <property type="entry name" value="Ribosomal_eL32_sf"/>
</dbReference>
<dbReference type="PANTHER" id="PTHR23413:SF1">
    <property type="entry name" value="RIBOSOMAL PROTEIN L32"/>
    <property type="match status" value="1"/>
</dbReference>
<keyword evidence="2" id="KW-0689">Ribosomal protein</keyword>
<dbReference type="PANTHER" id="PTHR23413">
    <property type="entry name" value="60S RIBOSOMAL PROTEIN L32 AND DNA-DIRECTED RNA POLYMERASE II, SUBUNIT N"/>
    <property type="match status" value="1"/>
</dbReference>
<evidence type="ECO:0008006" key="5">
    <source>
        <dbReference type="Google" id="ProtNLM"/>
    </source>
</evidence>
<dbReference type="SUPFAM" id="SSF52042">
    <property type="entry name" value="Ribosomal protein L32e"/>
    <property type="match status" value="1"/>
</dbReference>
<evidence type="ECO:0000256" key="3">
    <source>
        <dbReference type="ARBA" id="ARBA00023274"/>
    </source>
</evidence>
<comment type="similarity">
    <text evidence="1">Belongs to the eukaryotic ribosomal protein eL32 family.</text>
</comment>
<dbReference type="SMART" id="SM01393">
    <property type="entry name" value="Ribosomal_L32e"/>
    <property type="match status" value="1"/>
</dbReference>
<evidence type="ECO:0000256" key="1">
    <source>
        <dbReference type="ARBA" id="ARBA00008431"/>
    </source>
</evidence>
<gene>
    <name evidence="4" type="ORF">PCOL08062_LOCUS3239</name>
</gene>
<reference evidence="4" key="1">
    <citation type="submission" date="2021-01" db="EMBL/GenBank/DDBJ databases">
        <authorList>
            <person name="Corre E."/>
            <person name="Pelletier E."/>
            <person name="Niang G."/>
            <person name="Scheremetjew M."/>
            <person name="Finn R."/>
            <person name="Kale V."/>
            <person name="Holt S."/>
            <person name="Cochrane G."/>
            <person name="Meng A."/>
            <person name="Brown T."/>
            <person name="Cohen L."/>
        </authorList>
    </citation>
    <scope>NUCLEOTIDE SEQUENCE</scope>
    <source>
        <strain evidence="4">CCMP1413</strain>
    </source>
</reference>